<proteinExistence type="predicted"/>
<dbReference type="AlphaFoldDB" id="A0A0A7V138"/>
<evidence type="ECO:0000313" key="4">
    <source>
        <dbReference type="Proteomes" id="UP000241022"/>
    </source>
</evidence>
<dbReference type="HOGENOM" id="CLU_2678680_0_0_2"/>
<dbReference type="STRING" id="1410606.T478_1420"/>
<dbReference type="KEGG" id="nbv:T478_1420"/>
<evidence type="ECO:0000313" key="3">
    <source>
        <dbReference type="Proteomes" id="UP000030944"/>
    </source>
</evidence>
<sequence length="74" mass="8756">MNGEFCTTCDKEKLPKRIKFSDYSNQKLNNCDKGCGKKIYFDEDFKTEEGKFIPIDRNTGRPHNCQKIKYKKKI</sequence>
<reference evidence="2" key="3">
    <citation type="submission" date="2016-05" db="EMBL/GenBank/DDBJ databases">
        <authorList>
            <person name="Lavstsen T."/>
            <person name="Jespersen J.S."/>
        </authorList>
    </citation>
    <scope>NUCLEOTIDE SEQUENCE [LARGE SCALE GENOMIC DNA]</scope>
    <source>
        <strain evidence="2">U25</strain>
    </source>
</reference>
<reference evidence="2 4" key="4">
    <citation type="submission" date="2018-04" db="EMBL/GenBank/DDBJ databases">
        <title>Transcriptomics of ammonia oxidizing archaea.</title>
        <authorList>
            <person name="Carini P."/>
        </authorList>
    </citation>
    <scope>NUCLEOTIDE SEQUENCE [LARGE SCALE GENOMIC DNA]</scope>
    <source>
        <strain evidence="2 4">U25</strain>
    </source>
</reference>
<dbReference type="EMBL" id="CP007026">
    <property type="protein sequence ID" value="AJA92769.1"/>
    <property type="molecule type" value="Genomic_DNA"/>
</dbReference>
<evidence type="ECO:0000313" key="2">
    <source>
        <dbReference type="EMBL" id="PTL87218.1"/>
    </source>
</evidence>
<protein>
    <submittedName>
        <fullName evidence="1">Uncharacterized protein</fullName>
    </submittedName>
</protein>
<name>A0A0A7V138_9ARCH</name>
<keyword evidence="4" id="KW-1185">Reference proteome</keyword>
<gene>
    <name evidence="2" type="ORF">A7X95_04705</name>
    <name evidence="1" type="ORF">T478_1420</name>
</gene>
<reference evidence="1 3" key="1">
    <citation type="journal article" date="2015" name="Proc. Natl. Acad. Sci. U.S.A.">
        <title>Genomic and proteomic characterization of "Candidatus Nitrosopelagicus brevis": An ammonia-oxidizing archaeon from the open ocean.</title>
        <authorList>
            <person name="Santoro A.E."/>
            <person name="Dupont C.L."/>
            <person name="Richter R.A."/>
            <person name="Craig M.T."/>
            <person name="Carini P."/>
            <person name="McIlvin M.R."/>
            <person name="Yang Y."/>
            <person name="Orsi W.D."/>
            <person name="Moran D.M."/>
            <person name="Saito M.A."/>
        </authorList>
    </citation>
    <scope>NUCLEOTIDE SEQUENCE [LARGE SCALE GENOMIC DNA]</scope>
    <source>
        <strain evidence="1">CN25</strain>
        <strain evidence="3">V2</strain>
    </source>
</reference>
<evidence type="ECO:0000313" key="1">
    <source>
        <dbReference type="EMBL" id="AJA92769.1"/>
    </source>
</evidence>
<accession>A0A0A7V138</accession>
<dbReference type="Proteomes" id="UP000030944">
    <property type="component" value="Chromosome"/>
</dbReference>
<reference evidence="4" key="2">
    <citation type="submission" date="2016-05" db="EMBL/GenBank/DDBJ databases">
        <authorList>
            <person name="Dupont C."/>
            <person name="Santoro A."/>
        </authorList>
    </citation>
    <scope>NUCLEOTIDE SEQUENCE [LARGE SCALE GENOMIC DNA]</scope>
    <source>
        <strain evidence="4">U25</strain>
    </source>
</reference>
<dbReference type="Proteomes" id="UP000241022">
    <property type="component" value="Unassembled WGS sequence"/>
</dbReference>
<dbReference type="EMBL" id="LXWN01000002">
    <property type="protein sequence ID" value="PTL87218.1"/>
    <property type="molecule type" value="Genomic_DNA"/>
</dbReference>
<organism evidence="1 3">
    <name type="scientific">Candidatus Nitrosopelagicus brevis</name>
    <dbReference type="NCBI Taxonomy" id="1410606"/>
    <lineage>
        <taxon>Archaea</taxon>
        <taxon>Nitrososphaerota</taxon>
    </lineage>
</organism>